<name>A0A917TRD4_9BACI</name>
<reference evidence="2" key="1">
    <citation type="journal article" date="2014" name="Int. J. Syst. Evol. Microbiol.">
        <title>Complete genome sequence of Corynebacterium casei LMG S-19264T (=DSM 44701T), isolated from a smear-ripened cheese.</title>
        <authorList>
            <consortium name="US DOE Joint Genome Institute (JGI-PGF)"/>
            <person name="Walter F."/>
            <person name="Albersmeier A."/>
            <person name="Kalinowski J."/>
            <person name="Ruckert C."/>
        </authorList>
    </citation>
    <scope>NUCLEOTIDE SEQUENCE</scope>
    <source>
        <strain evidence="2">CGMCC 1.6333</strain>
    </source>
</reference>
<dbReference type="AlphaFoldDB" id="A0A917TRD4"/>
<protein>
    <submittedName>
        <fullName evidence="2">Uncharacterized protein</fullName>
    </submittedName>
</protein>
<comment type="caution">
    <text evidence="2">The sequence shown here is derived from an EMBL/GenBank/DDBJ whole genome shotgun (WGS) entry which is preliminary data.</text>
</comment>
<organism evidence="2 3">
    <name type="scientific">Paraliobacillus quinghaiensis</name>
    <dbReference type="NCBI Taxonomy" id="470815"/>
    <lineage>
        <taxon>Bacteria</taxon>
        <taxon>Bacillati</taxon>
        <taxon>Bacillota</taxon>
        <taxon>Bacilli</taxon>
        <taxon>Bacillales</taxon>
        <taxon>Bacillaceae</taxon>
        <taxon>Paraliobacillus</taxon>
    </lineage>
</organism>
<dbReference type="EMBL" id="BMLG01000009">
    <property type="protein sequence ID" value="GGM32943.1"/>
    <property type="molecule type" value="Genomic_DNA"/>
</dbReference>
<evidence type="ECO:0000256" key="1">
    <source>
        <dbReference type="SAM" id="Phobius"/>
    </source>
</evidence>
<sequence>MKHPFEKLLQLQFLAILLAIIFGVFTILSGNLFLAFFTCLLVTADLLFEGLIELRKQNPAQFARHFFRVIMIIIFVSYLYFT</sequence>
<dbReference type="OrthoDB" id="2973734at2"/>
<keyword evidence="3" id="KW-1185">Reference proteome</keyword>
<keyword evidence="1" id="KW-0812">Transmembrane</keyword>
<accession>A0A917TRD4</accession>
<gene>
    <name evidence="2" type="ORF">GCM10011351_18780</name>
</gene>
<evidence type="ECO:0000313" key="2">
    <source>
        <dbReference type="EMBL" id="GGM32943.1"/>
    </source>
</evidence>
<reference evidence="2" key="2">
    <citation type="submission" date="2020-09" db="EMBL/GenBank/DDBJ databases">
        <authorList>
            <person name="Sun Q."/>
            <person name="Zhou Y."/>
        </authorList>
    </citation>
    <scope>NUCLEOTIDE SEQUENCE</scope>
    <source>
        <strain evidence="2">CGMCC 1.6333</strain>
    </source>
</reference>
<keyword evidence="1" id="KW-0472">Membrane</keyword>
<keyword evidence="1" id="KW-1133">Transmembrane helix</keyword>
<evidence type="ECO:0000313" key="3">
    <source>
        <dbReference type="Proteomes" id="UP000618460"/>
    </source>
</evidence>
<proteinExistence type="predicted"/>
<dbReference type="RefSeq" id="WP_117155139.1">
    <property type="nucleotide sequence ID" value="NZ_BMLG01000009.1"/>
</dbReference>
<feature type="transmembrane region" description="Helical" evidence="1">
    <location>
        <begin position="66"/>
        <end position="81"/>
    </location>
</feature>
<feature type="transmembrane region" description="Helical" evidence="1">
    <location>
        <begin position="9"/>
        <end position="28"/>
    </location>
</feature>
<dbReference type="Proteomes" id="UP000618460">
    <property type="component" value="Unassembled WGS sequence"/>
</dbReference>